<gene>
    <name evidence="2" type="ORF">QJT80_07815</name>
</gene>
<protein>
    <submittedName>
        <fullName evidence="2">Uncharacterized protein</fullName>
    </submittedName>
</protein>
<keyword evidence="1" id="KW-1133">Transmembrane helix</keyword>
<dbReference type="Proteomes" id="UP001300672">
    <property type="component" value="Chromosome"/>
</dbReference>
<keyword evidence="1" id="KW-0812">Transmembrane</keyword>
<feature type="transmembrane region" description="Helical" evidence="1">
    <location>
        <begin position="207"/>
        <end position="227"/>
    </location>
</feature>
<feature type="transmembrane region" description="Helical" evidence="1">
    <location>
        <begin position="84"/>
        <end position="104"/>
    </location>
</feature>
<feature type="transmembrane region" description="Helical" evidence="1">
    <location>
        <begin position="248"/>
        <end position="267"/>
    </location>
</feature>
<keyword evidence="1" id="KW-0472">Membrane</keyword>
<dbReference type="KEGG" id="tdu:QJT80_07815"/>
<dbReference type="EMBL" id="CP124755">
    <property type="protein sequence ID" value="WGZ89417.1"/>
    <property type="molecule type" value="Genomic_DNA"/>
</dbReference>
<evidence type="ECO:0000256" key="1">
    <source>
        <dbReference type="SAM" id="Phobius"/>
    </source>
</evidence>
<accession>A0AA95KIM5</accession>
<feature type="transmembrane region" description="Helical" evidence="1">
    <location>
        <begin position="167"/>
        <end position="187"/>
    </location>
</feature>
<organism evidence="2">
    <name type="scientific">Candidatus Thiocaldithrix dubininis</name>
    <dbReference type="NCBI Taxonomy" id="3080823"/>
    <lineage>
        <taxon>Bacteria</taxon>
        <taxon>Pseudomonadati</taxon>
        <taxon>Pseudomonadota</taxon>
        <taxon>Gammaproteobacteria</taxon>
        <taxon>Thiotrichales</taxon>
        <taxon>Thiotrichaceae</taxon>
        <taxon>Candidatus Thiocaldithrix</taxon>
    </lineage>
</organism>
<feature type="transmembrane region" description="Helical" evidence="1">
    <location>
        <begin position="6"/>
        <end position="34"/>
    </location>
</feature>
<reference evidence="2" key="2">
    <citation type="submission" date="2023-04" db="EMBL/GenBank/DDBJ databases">
        <authorList>
            <person name="Beletskiy A.V."/>
            <person name="Mardanov A.V."/>
            <person name="Ravin N.V."/>
        </authorList>
    </citation>
    <scope>NUCLEOTIDE SEQUENCE</scope>
    <source>
        <strain evidence="2">GKL-01</strain>
    </source>
</reference>
<evidence type="ECO:0000313" key="2">
    <source>
        <dbReference type="EMBL" id="WGZ89417.1"/>
    </source>
</evidence>
<name>A0AA95KIM5_9GAMM</name>
<feature type="transmembrane region" description="Helical" evidence="1">
    <location>
        <begin position="55"/>
        <end position="78"/>
    </location>
</feature>
<feature type="transmembrane region" description="Helical" evidence="1">
    <location>
        <begin position="273"/>
        <end position="297"/>
    </location>
</feature>
<feature type="transmembrane region" description="Helical" evidence="1">
    <location>
        <begin position="135"/>
        <end position="155"/>
    </location>
</feature>
<proteinExistence type="predicted"/>
<feature type="transmembrane region" description="Helical" evidence="1">
    <location>
        <begin position="111"/>
        <end position="129"/>
    </location>
</feature>
<sequence>MFITELLLVGLGLSLLASWMPLTLYVFALMLFGLPHVLWEFNWVRQTYGAQFPSNLWWSWGIILGLQASVRFAVWLGWLNADLSLYADIISLFALFSVVVFSVIRAQTRLPVLRLSLLLTIGLALIAALSTGQLVAVLVLLAIAHNFTPVLLVPTQQRFAQLPSRRVLLGLFSLPLCIIGLSLLLPLPTAPSDLWMPSEAKWLQQHAPQWANGLLSAVILAQCLHYYSVLRLMPSTLNNQTHLTFAGFAWHYWALAASLLLSLYFIYDFTQARQLYAVAAGIHAWLEWPLIALLLILPTQRLALNTAQ</sequence>
<reference evidence="2" key="1">
    <citation type="journal article" date="2023" name="Int. J. Mol. Sci.">
        <title>Metagenomics Revealed a New Genus 'Candidatus Thiocaldithrix dubininis' gen. nov., sp. nov. and a New Species 'Candidatus Thiothrix putei' sp. nov. in the Family Thiotrichaceae, Some Members of Which Have Traits of Both Na+- and H+-Motive Energetics.</title>
        <authorList>
            <person name="Ravin N.V."/>
            <person name="Muntyan M.S."/>
            <person name="Smolyakov D.D."/>
            <person name="Rudenko T.S."/>
            <person name="Beletsky A.V."/>
            <person name="Mardanov A.V."/>
            <person name="Grabovich M.Y."/>
        </authorList>
    </citation>
    <scope>NUCLEOTIDE SEQUENCE</scope>
    <source>
        <strain evidence="2">GKL-01</strain>
    </source>
</reference>
<dbReference type="AlphaFoldDB" id="A0AA95KIM5"/>